<keyword evidence="5" id="KW-0677">Repeat</keyword>
<dbReference type="PANTHER" id="PTHR32093">
    <property type="entry name" value="LEUCINE-RICH REPEAT EXTENSIN-LIKE PROTEIN 3-RELATED"/>
    <property type="match status" value="1"/>
</dbReference>
<dbReference type="InterPro" id="IPR051582">
    <property type="entry name" value="LRR_extensin-like_regulator"/>
</dbReference>
<dbReference type="GO" id="GO:0005576">
    <property type="term" value="C:extracellular region"/>
    <property type="evidence" value="ECO:0007669"/>
    <property type="project" value="UniProtKB-SubCell"/>
</dbReference>
<dbReference type="PANTHER" id="PTHR32093:SF128">
    <property type="entry name" value="LEUCINE-RICH REPEAT-CONTAINING N-TERMINAL PLANT-TYPE DOMAIN-CONTAINING PROTEIN"/>
    <property type="match status" value="1"/>
</dbReference>
<accession>A0AAW0II33</accession>
<dbReference type="Proteomes" id="UP000237347">
    <property type="component" value="Unassembled WGS sequence"/>
</dbReference>
<evidence type="ECO:0000256" key="3">
    <source>
        <dbReference type="ARBA" id="ARBA00022614"/>
    </source>
</evidence>
<dbReference type="AlphaFoldDB" id="A0AAW0II33"/>
<dbReference type="EMBL" id="PKMF04001159">
    <property type="protein sequence ID" value="KAK7813955.1"/>
    <property type="molecule type" value="Genomic_DNA"/>
</dbReference>
<dbReference type="Gene3D" id="3.80.10.10">
    <property type="entry name" value="Ribonuclease Inhibitor"/>
    <property type="match status" value="2"/>
</dbReference>
<keyword evidence="7" id="KW-1185">Reference proteome</keyword>
<proteinExistence type="predicted"/>
<comment type="subcellular location">
    <subcellularLocation>
        <location evidence="1">Secreted</location>
    </subcellularLocation>
</comment>
<keyword evidence="2" id="KW-0964">Secreted</keyword>
<evidence type="ECO:0000256" key="2">
    <source>
        <dbReference type="ARBA" id="ARBA00022525"/>
    </source>
</evidence>
<reference evidence="6 7" key="1">
    <citation type="journal article" date="2018" name="Sci. Data">
        <title>The draft genome sequence of cork oak.</title>
        <authorList>
            <person name="Ramos A.M."/>
            <person name="Usie A."/>
            <person name="Barbosa P."/>
            <person name="Barros P.M."/>
            <person name="Capote T."/>
            <person name="Chaves I."/>
            <person name="Simoes F."/>
            <person name="Abreu I."/>
            <person name="Carrasquinho I."/>
            <person name="Faro C."/>
            <person name="Guimaraes J.B."/>
            <person name="Mendonca D."/>
            <person name="Nobrega F."/>
            <person name="Rodrigues L."/>
            <person name="Saibo N.J.M."/>
            <person name="Varela M.C."/>
            <person name="Egas C."/>
            <person name="Matos J."/>
            <person name="Miguel C.M."/>
            <person name="Oliveira M.M."/>
            <person name="Ricardo C.P."/>
            <person name="Goncalves S."/>
        </authorList>
    </citation>
    <scope>NUCLEOTIDE SEQUENCE [LARGE SCALE GENOMIC DNA]</scope>
    <source>
        <strain evidence="7">cv. HL8</strain>
    </source>
</reference>
<keyword evidence="4" id="KW-0732">Signal</keyword>
<dbReference type="InterPro" id="IPR032675">
    <property type="entry name" value="LRR_dom_sf"/>
</dbReference>
<evidence type="ECO:0000313" key="6">
    <source>
        <dbReference type="EMBL" id="KAK7813955.1"/>
    </source>
</evidence>
<name>A0AAW0II33_QUESU</name>
<evidence type="ECO:0000256" key="4">
    <source>
        <dbReference type="ARBA" id="ARBA00022729"/>
    </source>
</evidence>
<gene>
    <name evidence="6" type="ORF">CFP56_004118</name>
</gene>
<evidence type="ECO:0008006" key="8">
    <source>
        <dbReference type="Google" id="ProtNLM"/>
    </source>
</evidence>
<protein>
    <recommendedName>
        <fullName evidence="8">Serine-threonine protein kinase, plant-type</fullName>
    </recommendedName>
</protein>
<evidence type="ECO:0000313" key="7">
    <source>
        <dbReference type="Proteomes" id="UP000237347"/>
    </source>
</evidence>
<evidence type="ECO:0000256" key="1">
    <source>
        <dbReference type="ARBA" id="ARBA00004613"/>
    </source>
</evidence>
<evidence type="ECO:0000256" key="5">
    <source>
        <dbReference type="ARBA" id="ARBA00022737"/>
    </source>
</evidence>
<comment type="caution">
    <text evidence="6">The sequence shown here is derived from an EMBL/GenBank/DDBJ whole genome shotgun (WGS) entry which is preliminary data.</text>
</comment>
<dbReference type="SUPFAM" id="SSF52058">
    <property type="entry name" value="L domain-like"/>
    <property type="match status" value="1"/>
</dbReference>
<keyword evidence="3" id="KW-0433">Leucine-rich repeat</keyword>
<sequence length="439" mass="49371">MNCINILGLSHQRSKAECSAFFSKYYTCPNLQQFIYTFLIFLPCLLCVNSTYSPSPLPPPSLDLNLTFEDIRLAVVYPIIQTFKKTITADPFNKTKTWVGSDICNKYEGFFCDTPPDNSSAKALAAIDFNGFQLAAPTLAGFIDQLPDLAIFHANTNNFSGTISPNISNLPYFYELDISNNRFFGEFPQAVLGMNNISFLDIRYNFFTGTVPQQVFMQTLDVLFINNNNFQRQLLPPNLGFTSALYLTFANNKFTGPIPRSIGNASSTLLEVLFLNNQLTGCIPYEIGLLQKATVFDAGNNLLTGPLPWSLGCLDSIEQLNFAGNFLYGEVPEVVCLLGNLLNLSLSDNYFTHVGPVCRKLIKKGVLDVRDNCIHGLPDQKSLGECWWFFFYSSFWHCQYPWWLSTYVPCKVYPPLKKAPPVGSKRRLLSYAALGRERL</sequence>
<organism evidence="6 7">
    <name type="scientific">Quercus suber</name>
    <name type="common">Cork oak</name>
    <dbReference type="NCBI Taxonomy" id="58331"/>
    <lineage>
        <taxon>Eukaryota</taxon>
        <taxon>Viridiplantae</taxon>
        <taxon>Streptophyta</taxon>
        <taxon>Embryophyta</taxon>
        <taxon>Tracheophyta</taxon>
        <taxon>Spermatophyta</taxon>
        <taxon>Magnoliopsida</taxon>
        <taxon>eudicotyledons</taxon>
        <taxon>Gunneridae</taxon>
        <taxon>Pentapetalae</taxon>
        <taxon>rosids</taxon>
        <taxon>fabids</taxon>
        <taxon>Fagales</taxon>
        <taxon>Fagaceae</taxon>
        <taxon>Quercus</taxon>
    </lineage>
</organism>